<comment type="subcellular location">
    <subcellularLocation>
        <location evidence="1">Membrane</location>
        <topology evidence="1">Multi-pass membrane protein</topology>
    </subcellularLocation>
</comment>
<feature type="transmembrane region" description="Helical" evidence="6">
    <location>
        <begin position="280"/>
        <end position="302"/>
    </location>
</feature>
<evidence type="ECO:0000256" key="3">
    <source>
        <dbReference type="ARBA" id="ARBA00022692"/>
    </source>
</evidence>
<feature type="transmembrane region" description="Helical" evidence="6">
    <location>
        <begin position="181"/>
        <end position="201"/>
    </location>
</feature>
<feature type="transmembrane region" description="Helical" evidence="6">
    <location>
        <begin position="331"/>
        <end position="356"/>
    </location>
</feature>
<dbReference type="EMBL" id="VFPN01000001">
    <property type="protein sequence ID" value="TQM65589.1"/>
    <property type="molecule type" value="Genomic_DNA"/>
</dbReference>
<feature type="transmembrane region" description="Helical" evidence="6">
    <location>
        <begin position="148"/>
        <end position="169"/>
    </location>
</feature>
<protein>
    <submittedName>
        <fullName evidence="7">Amino acid/polyamine/organocation transporter (APC superfamily)</fullName>
    </submittedName>
</protein>
<name>A0A543I4V0_9MICO</name>
<feature type="transmembrane region" description="Helical" evidence="6">
    <location>
        <begin position="103"/>
        <end position="128"/>
    </location>
</feature>
<feature type="transmembrane region" description="Helical" evidence="6">
    <location>
        <begin position="461"/>
        <end position="479"/>
    </location>
</feature>
<reference evidence="7 8" key="1">
    <citation type="submission" date="2019-06" db="EMBL/GenBank/DDBJ databases">
        <title>Sequencing the genomes of 1000 actinobacteria strains.</title>
        <authorList>
            <person name="Klenk H.-P."/>
        </authorList>
    </citation>
    <scope>NUCLEOTIDE SEQUENCE [LARGE SCALE GENOMIC DNA]</scope>
    <source>
        <strain evidence="7 8">DSM 18031</strain>
    </source>
</reference>
<feature type="transmembrane region" description="Helical" evidence="6">
    <location>
        <begin position="61"/>
        <end position="82"/>
    </location>
</feature>
<dbReference type="OrthoDB" id="9762947at2"/>
<dbReference type="PANTHER" id="PTHR43243:SF4">
    <property type="entry name" value="CATIONIC AMINO ACID TRANSPORTER 4"/>
    <property type="match status" value="1"/>
</dbReference>
<gene>
    <name evidence="7" type="ORF">FB466_0394</name>
</gene>
<evidence type="ECO:0000313" key="8">
    <source>
        <dbReference type="Proteomes" id="UP000318331"/>
    </source>
</evidence>
<evidence type="ECO:0000256" key="5">
    <source>
        <dbReference type="ARBA" id="ARBA00023136"/>
    </source>
</evidence>
<dbReference type="GO" id="GO:0016020">
    <property type="term" value="C:membrane"/>
    <property type="evidence" value="ECO:0007669"/>
    <property type="project" value="UniProtKB-SubCell"/>
</dbReference>
<feature type="transmembrane region" description="Helical" evidence="6">
    <location>
        <begin position="404"/>
        <end position="424"/>
    </location>
</feature>
<feature type="transmembrane region" description="Helical" evidence="6">
    <location>
        <begin position="30"/>
        <end position="49"/>
    </location>
</feature>
<dbReference type="InterPro" id="IPR002293">
    <property type="entry name" value="AA/rel_permease1"/>
</dbReference>
<dbReference type="AlphaFoldDB" id="A0A543I4V0"/>
<evidence type="ECO:0000256" key="4">
    <source>
        <dbReference type="ARBA" id="ARBA00022989"/>
    </source>
</evidence>
<keyword evidence="5 6" id="KW-0472">Membrane</keyword>
<keyword evidence="8" id="KW-1185">Reference proteome</keyword>
<dbReference type="Pfam" id="PF13520">
    <property type="entry name" value="AA_permease_2"/>
    <property type="match status" value="1"/>
</dbReference>
<dbReference type="GO" id="GO:0015171">
    <property type="term" value="F:amino acid transmembrane transporter activity"/>
    <property type="evidence" value="ECO:0007669"/>
    <property type="project" value="TreeGrafter"/>
</dbReference>
<organism evidence="7 8">
    <name type="scientific">Klugiella xanthotipulae</name>
    <dbReference type="NCBI Taxonomy" id="244735"/>
    <lineage>
        <taxon>Bacteria</taxon>
        <taxon>Bacillati</taxon>
        <taxon>Actinomycetota</taxon>
        <taxon>Actinomycetes</taxon>
        <taxon>Micrococcales</taxon>
        <taxon>Microbacteriaceae</taxon>
        <taxon>Klugiella</taxon>
    </lineage>
</organism>
<comment type="caution">
    <text evidence="7">The sequence shown here is derived from an EMBL/GenBank/DDBJ whole genome shotgun (WGS) entry which is preliminary data.</text>
</comment>
<keyword evidence="3 6" id="KW-0812">Transmembrane</keyword>
<dbReference type="RefSeq" id="WP_141915394.1">
    <property type="nucleotide sequence ID" value="NZ_BAAAYS010000012.1"/>
</dbReference>
<evidence type="ECO:0000256" key="1">
    <source>
        <dbReference type="ARBA" id="ARBA00004141"/>
    </source>
</evidence>
<keyword evidence="4 6" id="KW-1133">Transmembrane helix</keyword>
<feature type="transmembrane region" description="Helical" evidence="6">
    <location>
        <begin position="436"/>
        <end position="455"/>
    </location>
</feature>
<accession>A0A543I4V0</accession>
<sequence>MSLFRTKSIEASIADTFEEGRTLKRTLGPWDLAIMGVAVAVGAGIFSVGAKAAGSFAGPSVILSFVLAAATCFLAIMCYAEFASSVPVAGSAYTFTYATLGEVLAWIIGWDLILEILTAAAVIAKYWGIYLSNVFEYWNWDIPSTISVLGLEVSWGAFVIVAIFTALLVAGTKLSARVSNVFTIIKVAIVLFVVVVGFFYVNPANYTPFIPDAQEVTGNAAAVWEQSLFSFLSGAAPSHYGIFGMLAAASLVFFAFVGFDVVATSAEEVKDPQKNLPKGIFLGLGIVTVLYVLVSLVITGMVPYTDLADAGGDASLDLAFRLVGADWAGQIISVGILVGLTTVIMVLLLGLARVIFAMSRDGLLPRFLSKTGRHTHTPIRTQVICGVIVAFIAGLTDVGVLEEMINIGTLSAFVLVSLGILVLRTKQPRQQGAFRVPFSPYVPILSAALCLWLMFNLTTLTWVRFLVWLAVGFVIYFTYSRRNSVLGRQQRAQKETERAAPAEPPSRA</sequence>
<feature type="transmembrane region" description="Helical" evidence="6">
    <location>
        <begin position="377"/>
        <end position="398"/>
    </location>
</feature>
<keyword evidence="2" id="KW-0813">Transport</keyword>
<evidence type="ECO:0000256" key="2">
    <source>
        <dbReference type="ARBA" id="ARBA00022448"/>
    </source>
</evidence>
<feature type="transmembrane region" description="Helical" evidence="6">
    <location>
        <begin position="240"/>
        <end position="259"/>
    </location>
</feature>
<dbReference type="Proteomes" id="UP000318331">
    <property type="component" value="Unassembled WGS sequence"/>
</dbReference>
<proteinExistence type="predicted"/>
<dbReference type="PANTHER" id="PTHR43243">
    <property type="entry name" value="INNER MEMBRANE TRANSPORTER YGJI-RELATED"/>
    <property type="match status" value="1"/>
</dbReference>
<dbReference type="Gene3D" id="1.20.1740.10">
    <property type="entry name" value="Amino acid/polyamine transporter I"/>
    <property type="match status" value="1"/>
</dbReference>
<evidence type="ECO:0000313" key="7">
    <source>
        <dbReference type="EMBL" id="TQM65589.1"/>
    </source>
</evidence>
<dbReference type="PIRSF" id="PIRSF006060">
    <property type="entry name" value="AA_transporter"/>
    <property type="match status" value="1"/>
</dbReference>
<evidence type="ECO:0000256" key="6">
    <source>
        <dbReference type="SAM" id="Phobius"/>
    </source>
</evidence>